<feature type="region of interest" description="Disordered" evidence="6">
    <location>
        <begin position="105"/>
        <end position="192"/>
    </location>
</feature>
<keyword evidence="2" id="KW-0805">Transcription regulation</keyword>
<feature type="compositionally biased region" description="Basic residues" evidence="6">
    <location>
        <begin position="171"/>
        <end position="185"/>
    </location>
</feature>
<dbReference type="PROSITE" id="PS50811">
    <property type="entry name" value="WRKY"/>
    <property type="match status" value="1"/>
</dbReference>
<evidence type="ECO:0000256" key="3">
    <source>
        <dbReference type="ARBA" id="ARBA00023125"/>
    </source>
</evidence>
<dbReference type="GO" id="GO:0043565">
    <property type="term" value="F:sequence-specific DNA binding"/>
    <property type="evidence" value="ECO:0007669"/>
    <property type="project" value="InterPro"/>
</dbReference>
<feature type="region of interest" description="Disordered" evidence="6">
    <location>
        <begin position="1"/>
        <end position="21"/>
    </location>
</feature>
<evidence type="ECO:0000313" key="9">
    <source>
        <dbReference type="Proteomes" id="UP000032180"/>
    </source>
</evidence>
<reference evidence="8 9" key="1">
    <citation type="submission" date="2012-08" db="EMBL/GenBank/DDBJ databases">
        <title>Oryza genome evolution.</title>
        <authorList>
            <person name="Wing R.A."/>
        </authorList>
    </citation>
    <scope>NUCLEOTIDE SEQUENCE</scope>
</reference>
<dbReference type="STRING" id="77586.A0A0D9V349"/>
<evidence type="ECO:0000256" key="6">
    <source>
        <dbReference type="SAM" id="MobiDB-lite"/>
    </source>
</evidence>
<dbReference type="HOGENOM" id="CLU_033779_2_0_1"/>
<dbReference type="GO" id="GO:0005634">
    <property type="term" value="C:nucleus"/>
    <property type="evidence" value="ECO:0007669"/>
    <property type="project" value="UniProtKB-SubCell"/>
</dbReference>
<keyword evidence="9" id="KW-1185">Reference proteome</keyword>
<dbReference type="Gene3D" id="2.20.25.80">
    <property type="entry name" value="WRKY domain"/>
    <property type="match status" value="1"/>
</dbReference>
<sequence>MSSGGGGDRHGTYHHQLGHGGHLARGDGAADYVYNTSDMESFFFTQTGGAVGGAGDTGGGGADEIMPYSSITDYLQGFLDPSGLARHLDVPCPSSQDTAVKQELSVDVTSHESQATGGAAGEGAAPNSSASFSSSDGEAEEGGKSRRCKKGGQAKAEEEEGKDEDGENSKKPNKPKKKAEKRQRQPRVAFLTKSEVDHLEDGYRWRKYGQKAVKNSPYPRSYYRCTTPKCGVKKRVERSYQDPSTVITTYEGQHTHHSPASLRGGGGGIGGHHLFMPGVHGLPPSHLMAPAGFHPELMGLMHHPMAAASNPSMYLPSVAAQPAAGAISTVPPPPLQQHHFTDYAMLQDLFPSTMPSNNHD</sequence>
<dbReference type="GO" id="GO:0003700">
    <property type="term" value="F:DNA-binding transcription factor activity"/>
    <property type="evidence" value="ECO:0007669"/>
    <property type="project" value="InterPro"/>
</dbReference>
<evidence type="ECO:0000313" key="8">
    <source>
        <dbReference type="EnsemblPlants" id="LPERR01G20100.1"/>
    </source>
</evidence>
<dbReference type="Proteomes" id="UP000032180">
    <property type="component" value="Chromosome 1"/>
</dbReference>
<keyword evidence="4" id="KW-0804">Transcription</keyword>
<comment type="subcellular location">
    <subcellularLocation>
        <location evidence="1">Nucleus</location>
    </subcellularLocation>
</comment>
<dbReference type="SMART" id="SM00774">
    <property type="entry name" value="WRKY"/>
    <property type="match status" value="1"/>
</dbReference>
<evidence type="ECO:0000256" key="5">
    <source>
        <dbReference type="ARBA" id="ARBA00023242"/>
    </source>
</evidence>
<evidence type="ECO:0000256" key="2">
    <source>
        <dbReference type="ARBA" id="ARBA00023015"/>
    </source>
</evidence>
<feature type="compositionally biased region" description="Low complexity" evidence="6">
    <location>
        <begin position="113"/>
        <end position="136"/>
    </location>
</feature>
<evidence type="ECO:0000259" key="7">
    <source>
        <dbReference type="PROSITE" id="PS50811"/>
    </source>
</evidence>
<evidence type="ECO:0000256" key="1">
    <source>
        <dbReference type="ARBA" id="ARBA00004123"/>
    </source>
</evidence>
<name>A0A0D9V349_9ORYZ</name>
<dbReference type="InterPro" id="IPR044810">
    <property type="entry name" value="WRKY_plant"/>
</dbReference>
<dbReference type="AlphaFoldDB" id="A0A0D9V349"/>
<proteinExistence type="predicted"/>
<dbReference type="SUPFAM" id="SSF118290">
    <property type="entry name" value="WRKY DNA-binding domain"/>
    <property type="match status" value="1"/>
</dbReference>
<keyword evidence="5" id="KW-0539">Nucleus</keyword>
<protein>
    <recommendedName>
        <fullName evidence="7">WRKY domain-containing protein</fullName>
    </recommendedName>
</protein>
<dbReference type="Pfam" id="PF03106">
    <property type="entry name" value="WRKY"/>
    <property type="match status" value="1"/>
</dbReference>
<reference evidence="9" key="2">
    <citation type="submission" date="2013-12" db="EMBL/GenBank/DDBJ databases">
        <authorList>
            <person name="Yu Y."/>
            <person name="Lee S."/>
            <person name="de Baynast K."/>
            <person name="Wissotski M."/>
            <person name="Liu L."/>
            <person name="Talag J."/>
            <person name="Goicoechea J."/>
            <person name="Angelova A."/>
            <person name="Jetty R."/>
            <person name="Kudrna D."/>
            <person name="Golser W."/>
            <person name="Rivera L."/>
            <person name="Zhang J."/>
            <person name="Wing R."/>
        </authorList>
    </citation>
    <scope>NUCLEOTIDE SEQUENCE</scope>
</reference>
<dbReference type="FunFam" id="2.20.25.80:FF:000003">
    <property type="entry name" value="WRKY transcription factor 57"/>
    <property type="match status" value="1"/>
</dbReference>
<dbReference type="Gramene" id="LPERR01G20100.1">
    <property type="protein sequence ID" value="LPERR01G20100.1"/>
    <property type="gene ID" value="LPERR01G20100"/>
</dbReference>
<feature type="domain" description="WRKY" evidence="7">
    <location>
        <begin position="194"/>
        <end position="259"/>
    </location>
</feature>
<dbReference type="PANTHER" id="PTHR31221">
    <property type="entry name" value="WRKY TRANSCRIPTION FACTOR PROTEIN 1-RELATED"/>
    <property type="match status" value="1"/>
</dbReference>
<dbReference type="InterPro" id="IPR036576">
    <property type="entry name" value="WRKY_dom_sf"/>
</dbReference>
<evidence type="ECO:0000256" key="4">
    <source>
        <dbReference type="ARBA" id="ARBA00023163"/>
    </source>
</evidence>
<feature type="compositionally biased region" description="Acidic residues" evidence="6">
    <location>
        <begin position="157"/>
        <end position="166"/>
    </location>
</feature>
<dbReference type="eggNOG" id="ENOG502QQYS">
    <property type="taxonomic scope" value="Eukaryota"/>
</dbReference>
<dbReference type="InterPro" id="IPR003657">
    <property type="entry name" value="WRKY_dom"/>
</dbReference>
<accession>A0A0D9V349</accession>
<keyword evidence="3" id="KW-0238">DNA-binding</keyword>
<dbReference type="PANTHER" id="PTHR31221:SF358">
    <property type="entry name" value="WRKY TRANSCRIPTION FACTOR 71"/>
    <property type="match status" value="1"/>
</dbReference>
<reference evidence="8" key="3">
    <citation type="submission" date="2015-04" db="UniProtKB">
        <authorList>
            <consortium name="EnsemblPlants"/>
        </authorList>
    </citation>
    <scope>IDENTIFICATION</scope>
</reference>
<organism evidence="8 9">
    <name type="scientific">Leersia perrieri</name>
    <dbReference type="NCBI Taxonomy" id="77586"/>
    <lineage>
        <taxon>Eukaryota</taxon>
        <taxon>Viridiplantae</taxon>
        <taxon>Streptophyta</taxon>
        <taxon>Embryophyta</taxon>
        <taxon>Tracheophyta</taxon>
        <taxon>Spermatophyta</taxon>
        <taxon>Magnoliopsida</taxon>
        <taxon>Liliopsida</taxon>
        <taxon>Poales</taxon>
        <taxon>Poaceae</taxon>
        <taxon>BOP clade</taxon>
        <taxon>Oryzoideae</taxon>
        <taxon>Oryzeae</taxon>
        <taxon>Oryzinae</taxon>
        <taxon>Leersia</taxon>
    </lineage>
</organism>
<dbReference type="EnsemblPlants" id="LPERR01G20100.1">
    <property type="protein sequence ID" value="LPERR01G20100.1"/>
    <property type="gene ID" value="LPERR01G20100"/>
</dbReference>